<proteinExistence type="predicted"/>
<feature type="compositionally biased region" description="Polar residues" evidence="2">
    <location>
        <begin position="50"/>
        <end position="65"/>
    </location>
</feature>
<feature type="region of interest" description="Disordered" evidence="2">
    <location>
        <begin position="1"/>
        <end position="87"/>
    </location>
</feature>
<dbReference type="AlphaFoldDB" id="A0A9W8WSJ5"/>
<evidence type="ECO:0000313" key="3">
    <source>
        <dbReference type="EMBL" id="KAJ4332031.1"/>
    </source>
</evidence>
<dbReference type="EMBL" id="JAPEUV010000130">
    <property type="protein sequence ID" value="KAJ4332031.1"/>
    <property type="molecule type" value="Genomic_DNA"/>
</dbReference>
<gene>
    <name evidence="3" type="ORF">N0V87_008708</name>
</gene>
<evidence type="ECO:0000256" key="1">
    <source>
        <dbReference type="SAM" id="Coils"/>
    </source>
</evidence>
<organism evidence="3 4">
    <name type="scientific">Didymella glomerata</name>
    <dbReference type="NCBI Taxonomy" id="749621"/>
    <lineage>
        <taxon>Eukaryota</taxon>
        <taxon>Fungi</taxon>
        <taxon>Dikarya</taxon>
        <taxon>Ascomycota</taxon>
        <taxon>Pezizomycotina</taxon>
        <taxon>Dothideomycetes</taxon>
        <taxon>Pleosporomycetidae</taxon>
        <taxon>Pleosporales</taxon>
        <taxon>Pleosporineae</taxon>
        <taxon>Didymellaceae</taxon>
        <taxon>Didymella</taxon>
    </lineage>
</organism>
<feature type="coiled-coil region" evidence="1">
    <location>
        <begin position="93"/>
        <end position="120"/>
    </location>
</feature>
<keyword evidence="1" id="KW-0175">Coiled coil</keyword>
<reference evidence="3" key="1">
    <citation type="submission" date="2022-10" db="EMBL/GenBank/DDBJ databases">
        <title>Tapping the CABI collections for fungal endophytes: first genome assemblies for Collariella, Neodidymelliopsis, Ascochyta clinopodiicola, Didymella pomorum, Didymosphaeria variabile, Neocosmospora piperis and Neocucurbitaria cava.</title>
        <authorList>
            <person name="Hill R."/>
        </authorList>
    </citation>
    <scope>NUCLEOTIDE SEQUENCE</scope>
    <source>
        <strain evidence="3">IMI 360193</strain>
    </source>
</reference>
<name>A0A9W8WSJ5_9PLEO</name>
<dbReference type="OrthoDB" id="3786631at2759"/>
<evidence type="ECO:0000313" key="4">
    <source>
        <dbReference type="Proteomes" id="UP001140562"/>
    </source>
</evidence>
<protein>
    <submittedName>
        <fullName evidence="3">Uncharacterized protein</fullName>
    </submittedName>
</protein>
<feature type="compositionally biased region" description="Low complexity" evidence="2">
    <location>
        <begin position="1"/>
        <end position="19"/>
    </location>
</feature>
<keyword evidence="4" id="KW-1185">Reference proteome</keyword>
<evidence type="ECO:0000256" key="2">
    <source>
        <dbReference type="SAM" id="MobiDB-lite"/>
    </source>
</evidence>
<accession>A0A9W8WSJ5</accession>
<dbReference type="Proteomes" id="UP001140562">
    <property type="component" value="Unassembled WGS sequence"/>
</dbReference>
<sequence length="137" mass="14724">MCSPMAPTSTPPKASAPPAGQSFKIFCDEHTPRRSGPSASNADFHDSNNENHPNAATSKPVSKSTAHFEPARPAGRAPFTDITQEAVRRPRSLSAALAEIAKLEDALEVSKTQKQEMKGEIVAYQDALNQAYVDGYL</sequence>
<comment type="caution">
    <text evidence="3">The sequence shown here is derived from an EMBL/GenBank/DDBJ whole genome shotgun (WGS) entry which is preliminary data.</text>
</comment>